<dbReference type="Proteomes" id="UP001333996">
    <property type="component" value="Unassembled WGS sequence"/>
</dbReference>
<dbReference type="EMBL" id="JAYWVC010000341">
    <property type="protein sequence ID" value="MED7828253.1"/>
    <property type="molecule type" value="Genomic_DNA"/>
</dbReference>
<reference evidence="1" key="1">
    <citation type="submission" date="2024-01" db="EMBL/GenBank/DDBJ databases">
        <title>First draft genome sequence data of TA4-1, the type strain of Gram-positive actinobacterium Streptomyces chiangmaiensis.</title>
        <authorList>
            <person name="Yasawong M."/>
            <person name="Nantapong N."/>
        </authorList>
    </citation>
    <scope>NUCLEOTIDE SEQUENCE</scope>
    <source>
        <strain evidence="1">TA4-1</strain>
    </source>
</reference>
<organism evidence="1 2">
    <name type="scientific">Streptomyces chiangmaiensis</name>
    <dbReference type="NCBI Taxonomy" id="766497"/>
    <lineage>
        <taxon>Bacteria</taxon>
        <taxon>Bacillati</taxon>
        <taxon>Actinomycetota</taxon>
        <taxon>Actinomycetes</taxon>
        <taxon>Kitasatosporales</taxon>
        <taxon>Streptomycetaceae</taxon>
        <taxon>Streptomyces</taxon>
    </lineage>
</organism>
<evidence type="ECO:0000313" key="2">
    <source>
        <dbReference type="Proteomes" id="UP001333996"/>
    </source>
</evidence>
<dbReference type="RefSeq" id="WP_329512604.1">
    <property type="nucleotide sequence ID" value="NZ_BAAAYZ010000092.1"/>
</dbReference>
<sequence length="46" mass="4966">MNAQQLSEASAMQLMAATEHTRAQIHTGLAHLRQVAAARGLPPVTW</sequence>
<comment type="caution">
    <text evidence="1">The sequence shown here is derived from an EMBL/GenBank/DDBJ whole genome shotgun (WGS) entry which is preliminary data.</text>
</comment>
<accession>A0ABU7FWE3</accession>
<name>A0ABU7FWE3_9ACTN</name>
<evidence type="ECO:0000313" key="1">
    <source>
        <dbReference type="EMBL" id="MED7828253.1"/>
    </source>
</evidence>
<gene>
    <name evidence="1" type="ORF">VXC91_41905</name>
</gene>
<protein>
    <submittedName>
        <fullName evidence="1">Uncharacterized protein</fullName>
    </submittedName>
</protein>
<proteinExistence type="predicted"/>
<keyword evidence="2" id="KW-1185">Reference proteome</keyword>